<keyword evidence="4 9" id="KW-0812">Transmembrane</keyword>
<dbReference type="OrthoDB" id="5791097at2759"/>
<organism evidence="11 12">
    <name type="scientific">Hypsibius exemplaris</name>
    <name type="common">Freshwater tardigrade</name>
    <dbReference type="NCBI Taxonomy" id="2072580"/>
    <lineage>
        <taxon>Eukaryota</taxon>
        <taxon>Metazoa</taxon>
        <taxon>Ecdysozoa</taxon>
        <taxon>Tardigrada</taxon>
        <taxon>Eutardigrada</taxon>
        <taxon>Parachela</taxon>
        <taxon>Hypsibioidea</taxon>
        <taxon>Hypsibiidae</taxon>
        <taxon>Hypsibius</taxon>
    </lineage>
</organism>
<dbReference type="EMBL" id="MTYJ01000086">
    <property type="protein sequence ID" value="OQV15611.1"/>
    <property type="molecule type" value="Genomic_DNA"/>
</dbReference>
<dbReference type="Proteomes" id="UP000192578">
    <property type="component" value="Unassembled WGS sequence"/>
</dbReference>
<evidence type="ECO:0000256" key="4">
    <source>
        <dbReference type="ARBA" id="ARBA00022692"/>
    </source>
</evidence>
<keyword evidence="12" id="KW-1185">Reference proteome</keyword>
<evidence type="ECO:0000256" key="5">
    <source>
        <dbReference type="ARBA" id="ARBA00022842"/>
    </source>
</evidence>
<evidence type="ECO:0000256" key="6">
    <source>
        <dbReference type="ARBA" id="ARBA00022989"/>
    </source>
</evidence>
<name>A0A1W0WK65_HYPEX</name>
<dbReference type="PANTHER" id="PTHR16228">
    <property type="entry name" value="DIVALENT CATION TRANSPORTER SOLUTE CARRIER FAMILY 41"/>
    <property type="match status" value="1"/>
</dbReference>
<dbReference type="InterPro" id="IPR045349">
    <property type="entry name" value="SLC41A1-3"/>
</dbReference>
<evidence type="ECO:0000259" key="10">
    <source>
        <dbReference type="Pfam" id="PF01769"/>
    </source>
</evidence>
<comment type="subcellular location">
    <subcellularLocation>
        <location evidence="1">Membrane</location>
        <topology evidence="1">Multi-pass membrane protein</topology>
    </subcellularLocation>
</comment>
<evidence type="ECO:0000256" key="7">
    <source>
        <dbReference type="ARBA" id="ARBA00023065"/>
    </source>
</evidence>
<evidence type="ECO:0000256" key="2">
    <source>
        <dbReference type="ARBA" id="ARBA00009749"/>
    </source>
</evidence>
<keyword evidence="8 9" id="KW-0472">Membrane</keyword>
<dbReference type="Pfam" id="PF01769">
    <property type="entry name" value="MgtE"/>
    <property type="match status" value="1"/>
</dbReference>
<evidence type="ECO:0000256" key="1">
    <source>
        <dbReference type="ARBA" id="ARBA00004141"/>
    </source>
</evidence>
<sequence>MLTRAKDLGSFDTSMHLHHHHHHHLHHHHHHQPYLSPLVVRHNENLQDHWSFGSPLGTADSSTVMLEQPEEGGGGYFNSSFSNLSDHVTEAGLPAVIVIDGGEDGHDGDSPGVEIILAPSGHHLLFSEKEGLQTLVLQIFIPFLLAGCGMVGAGILLDEAQVPPGYTVCRSPCETFCSRATVNARTAGLLMLMIVPGHLVFLFLITLVHVGSTSITLRFTVIFLVMAIVQVALLLYTADILTHFVWKRGLDPDSTAIPYLTALGEILGTGLLALGFYLLWVSGNSNDDVGD</sequence>
<keyword evidence="3" id="KW-0813">Transport</keyword>
<dbReference type="Gene3D" id="1.10.357.20">
    <property type="entry name" value="SLC41 divalent cation transporters, integral membrane domain"/>
    <property type="match status" value="1"/>
</dbReference>
<comment type="similarity">
    <text evidence="2">Belongs to the SLC41A transporter family.</text>
</comment>
<dbReference type="AlphaFoldDB" id="A0A1W0WK65"/>
<feature type="transmembrane region" description="Helical" evidence="9">
    <location>
        <begin position="256"/>
        <end position="280"/>
    </location>
</feature>
<feature type="domain" description="SLC41A/MgtE integral membrane" evidence="10">
    <location>
        <begin position="181"/>
        <end position="273"/>
    </location>
</feature>
<dbReference type="GO" id="GO:0005886">
    <property type="term" value="C:plasma membrane"/>
    <property type="evidence" value="ECO:0007669"/>
    <property type="project" value="TreeGrafter"/>
</dbReference>
<evidence type="ECO:0000313" key="11">
    <source>
        <dbReference type="EMBL" id="OQV15611.1"/>
    </source>
</evidence>
<dbReference type="InterPro" id="IPR036739">
    <property type="entry name" value="SLC41_membr_dom_sf"/>
</dbReference>
<keyword evidence="6 9" id="KW-1133">Transmembrane helix</keyword>
<evidence type="ECO:0000256" key="3">
    <source>
        <dbReference type="ARBA" id="ARBA00022448"/>
    </source>
</evidence>
<accession>A0A1W0WK65</accession>
<feature type="transmembrane region" description="Helical" evidence="9">
    <location>
        <begin position="215"/>
        <end position="236"/>
    </location>
</feature>
<dbReference type="SUPFAM" id="SSF161093">
    <property type="entry name" value="MgtE membrane domain-like"/>
    <property type="match status" value="1"/>
</dbReference>
<evidence type="ECO:0000256" key="9">
    <source>
        <dbReference type="SAM" id="Phobius"/>
    </source>
</evidence>
<reference evidence="12" key="1">
    <citation type="submission" date="2017-01" db="EMBL/GenBank/DDBJ databases">
        <title>Comparative genomics of anhydrobiosis in the tardigrade Hypsibius dujardini.</title>
        <authorList>
            <person name="Yoshida Y."/>
            <person name="Koutsovoulos G."/>
            <person name="Laetsch D."/>
            <person name="Stevens L."/>
            <person name="Kumar S."/>
            <person name="Horikawa D."/>
            <person name="Ishino K."/>
            <person name="Komine S."/>
            <person name="Tomita M."/>
            <person name="Blaxter M."/>
            <person name="Arakawa K."/>
        </authorList>
    </citation>
    <scope>NUCLEOTIDE SEQUENCE [LARGE SCALE GENOMIC DNA]</scope>
    <source>
        <strain evidence="12">Z151</strain>
    </source>
</reference>
<keyword evidence="5" id="KW-0460">Magnesium</keyword>
<dbReference type="InterPro" id="IPR006667">
    <property type="entry name" value="SLC41_membr_dom"/>
</dbReference>
<feature type="transmembrane region" description="Helical" evidence="9">
    <location>
        <begin position="135"/>
        <end position="157"/>
    </location>
</feature>
<dbReference type="GO" id="GO:0008324">
    <property type="term" value="F:monoatomic cation transmembrane transporter activity"/>
    <property type="evidence" value="ECO:0007669"/>
    <property type="project" value="InterPro"/>
</dbReference>
<keyword evidence="7" id="KW-0406">Ion transport</keyword>
<feature type="transmembrane region" description="Helical" evidence="9">
    <location>
        <begin position="188"/>
        <end position="208"/>
    </location>
</feature>
<dbReference type="PANTHER" id="PTHR16228:SF7">
    <property type="entry name" value="SLC41A_MGTE INTEGRAL MEMBRANE DOMAIN-CONTAINING PROTEIN"/>
    <property type="match status" value="1"/>
</dbReference>
<evidence type="ECO:0000256" key="8">
    <source>
        <dbReference type="ARBA" id="ARBA00023136"/>
    </source>
</evidence>
<comment type="caution">
    <text evidence="11">The sequence shown here is derived from an EMBL/GenBank/DDBJ whole genome shotgun (WGS) entry which is preliminary data.</text>
</comment>
<protein>
    <submittedName>
        <fullName evidence="11">Solute carrier family 41 member 2</fullName>
    </submittedName>
</protein>
<gene>
    <name evidence="11" type="ORF">BV898_10200</name>
</gene>
<proteinExistence type="inferred from homology"/>
<evidence type="ECO:0000313" key="12">
    <source>
        <dbReference type="Proteomes" id="UP000192578"/>
    </source>
</evidence>